<dbReference type="EMBL" id="JACOIK010000007">
    <property type="protein sequence ID" value="MBD1433461.1"/>
    <property type="molecule type" value="Genomic_DNA"/>
</dbReference>
<sequence length="182" mass="20950">MLENLNIRKSCAIEQHQIVVDDKLIWSSEPDMPFLDFAKGAFHHLDIDYPKFYKMDALSKLAFLAAEYILRGEDKDELALVLANRSGSLDTDVKHQESIQDTENYYPRPATFVYTLSNICAGEIAIRHGLQTEQAFFIAEEFPEGTITAYGDYLLQSGKAKRVLCGWVEYFQEEYRALLYIF</sequence>
<dbReference type="RefSeq" id="WP_190994418.1">
    <property type="nucleotide sequence ID" value="NZ_JACOIK010000007.1"/>
</dbReference>
<proteinExistence type="predicted"/>
<dbReference type="Proteomes" id="UP000602759">
    <property type="component" value="Unassembled WGS sequence"/>
</dbReference>
<keyword evidence="2" id="KW-1185">Reference proteome</keyword>
<evidence type="ECO:0000313" key="1">
    <source>
        <dbReference type="EMBL" id="MBD1433461.1"/>
    </source>
</evidence>
<evidence type="ECO:0000313" key="2">
    <source>
        <dbReference type="Proteomes" id="UP000602759"/>
    </source>
</evidence>
<reference evidence="1 2" key="1">
    <citation type="submission" date="2020-08" db="EMBL/GenBank/DDBJ databases">
        <title>Sphingobacterium sp. DN00404 isolated from aquaculture water.</title>
        <authorList>
            <person name="Zhang M."/>
        </authorList>
    </citation>
    <scope>NUCLEOTIDE SEQUENCE [LARGE SCALE GENOMIC DNA]</scope>
    <source>
        <strain evidence="1 2">DN00404</strain>
    </source>
</reference>
<accession>A0ABR7YQH0</accession>
<organism evidence="1 2">
    <name type="scientific">Sphingobacterium micropteri</name>
    <dbReference type="NCBI Taxonomy" id="2763501"/>
    <lineage>
        <taxon>Bacteria</taxon>
        <taxon>Pseudomonadati</taxon>
        <taxon>Bacteroidota</taxon>
        <taxon>Sphingobacteriia</taxon>
        <taxon>Sphingobacteriales</taxon>
        <taxon>Sphingobacteriaceae</taxon>
        <taxon>Sphingobacterium</taxon>
    </lineage>
</organism>
<name>A0ABR7YQH0_9SPHI</name>
<comment type="caution">
    <text evidence="1">The sequence shown here is derived from an EMBL/GenBank/DDBJ whole genome shotgun (WGS) entry which is preliminary data.</text>
</comment>
<gene>
    <name evidence="1" type="ORF">H8B06_11530</name>
</gene>
<protein>
    <submittedName>
        <fullName evidence="1">3-oxoacyl-ACP synthase</fullName>
    </submittedName>
</protein>